<dbReference type="InterPro" id="IPR010982">
    <property type="entry name" value="Lambda_DNA-bd_dom_sf"/>
</dbReference>
<evidence type="ECO:0000313" key="7">
    <source>
        <dbReference type="Proteomes" id="UP000092713"/>
    </source>
</evidence>
<reference evidence="6 7" key="1">
    <citation type="submission" date="2016-04" db="EMBL/GenBank/DDBJ databases">
        <title>Draft genome sequence of Janthinobacterium psychrotolerans sp. nov., isolated from freshwater sediments in Denmark.</title>
        <authorList>
            <person name="Gong X."/>
            <person name="Skrivergaard S."/>
            <person name="Korsgaard B.S."/>
            <person name="Schreiber L."/>
            <person name="Marshall I.P."/>
            <person name="Finster K."/>
            <person name="Schramm A."/>
        </authorList>
    </citation>
    <scope>NUCLEOTIDE SEQUENCE [LARGE SCALE GENOMIC DNA]</scope>
    <source>
        <strain evidence="6 7">S3-2</strain>
    </source>
</reference>
<accession>A0A1A7C7G5</accession>
<gene>
    <name evidence="6" type="ORF">ASR47_101517</name>
</gene>
<comment type="similarity">
    <text evidence="1">Belongs to the short-chain fatty acyl-CoA assimilation regulator (ScfR) family.</text>
</comment>
<dbReference type="Pfam" id="PF06114">
    <property type="entry name" value="Peptidase_M78"/>
    <property type="match status" value="1"/>
</dbReference>
<evidence type="ECO:0000256" key="3">
    <source>
        <dbReference type="ARBA" id="ARBA00023125"/>
    </source>
</evidence>
<sequence>MGVRLQRLREERRMTQAALAKALGISPSYLNQMERNQRPLTVPILLRIGSVLNVDPQIFSEHDSASLVADVRDVFGELPDAPPTSMAELKMLVENMPDLARSILLLQRRYRVMAERADTLAARLDDGSRGDSTQALAPSTDEEVREYLNRRQNYIDELDRAAELVAGELDGQLRTRDALQARLLERHGIRVQLSDGDAGMVRKHRYDAQQKILWLPDTLTGGQRAFQMAAQISLLEHSALIDALVLAAQFSGAGAQSSARLALSNYFAGALLMPYQRFLQAAESRAYDIERLAQQFGVGFEAVCHRLSTLQRPEAAGLPFFFVRVDRAGNVSKRQSATDFHFSRVGGTCPLWIVYDAFSHPGQILTQVASMPDGCTYLWIARQVSTGAPGYRAPGKTFAVALGCDISQAHRLIYSKGLDLHDPQGATPIGTGCKVCERQACPQRAFPSLLAARPVPPNQATP</sequence>
<keyword evidence="3" id="KW-0238">DNA-binding</keyword>
<organism evidence="6 7">
    <name type="scientific">Janthinobacterium psychrotolerans</name>
    <dbReference type="NCBI Taxonomy" id="1747903"/>
    <lineage>
        <taxon>Bacteria</taxon>
        <taxon>Pseudomonadati</taxon>
        <taxon>Pseudomonadota</taxon>
        <taxon>Betaproteobacteria</taxon>
        <taxon>Burkholderiales</taxon>
        <taxon>Oxalobacteraceae</taxon>
        <taxon>Janthinobacterium</taxon>
    </lineage>
</organism>
<dbReference type="EMBL" id="LOCQ01000048">
    <property type="protein sequence ID" value="OBV40258.1"/>
    <property type="molecule type" value="Genomic_DNA"/>
</dbReference>
<dbReference type="PROSITE" id="PS50943">
    <property type="entry name" value="HTH_CROC1"/>
    <property type="match status" value="1"/>
</dbReference>
<keyword evidence="2" id="KW-0805">Transcription regulation</keyword>
<keyword evidence="4" id="KW-0804">Transcription</keyword>
<protein>
    <recommendedName>
        <fullName evidence="5">HTH cro/C1-type domain-containing protein</fullName>
    </recommendedName>
</protein>
<evidence type="ECO:0000313" key="6">
    <source>
        <dbReference type="EMBL" id="OBV40258.1"/>
    </source>
</evidence>
<dbReference type="InterPro" id="IPR050807">
    <property type="entry name" value="TransReg_Diox_bact_type"/>
</dbReference>
<dbReference type="SMART" id="SM00530">
    <property type="entry name" value="HTH_XRE"/>
    <property type="match status" value="1"/>
</dbReference>
<dbReference type="GO" id="GO:0003700">
    <property type="term" value="F:DNA-binding transcription factor activity"/>
    <property type="evidence" value="ECO:0007669"/>
    <property type="project" value="TreeGrafter"/>
</dbReference>
<proteinExistence type="inferred from homology"/>
<dbReference type="InterPro" id="IPR001387">
    <property type="entry name" value="Cro/C1-type_HTH"/>
</dbReference>
<evidence type="ECO:0000259" key="5">
    <source>
        <dbReference type="PROSITE" id="PS50943"/>
    </source>
</evidence>
<dbReference type="GO" id="GO:0005829">
    <property type="term" value="C:cytosol"/>
    <property type="evidence" value="ECO:0007669"/>
    <property type="project" value="TreeGrafter"/>
</dbReference>
<dbReference type="SUPFAM" id="SSF47413">
    <property type="entry name" value="lambda repressor-like DNA-binding domains"/>
    <property type="match status" value="1"/>
</dbReference>
<dbReference type="PIRSF" id="PIRSF019251">
    <property type="entry name" value="Rv0465c"/>
    <property type="match status" value="1"/>
</dbReference>
<name>A0A1A7C7G5_9BURK</name>
<evidence type="ECO:0000256" key="4">
    <source>
        <dbReference type="ARBA" id="ARBA00023163"/>
    </source>
</evidence>
<dbReference type="InterPro" id="IPR026281">
    <property type="entry name" value="HTH_RamB"/>
</dbReference>
<dbReference type="PANTHER" id="PTHR46797:SF23">
    <property type="entry name" value="HTH-TYPE TRANSCRIPTIONAL REGULATOR SUTR"/>
    <property type="match status" value="1"/>
</dbReference>
<evidence type="ECO:0000256" key="1">
    <source>
        <dbReference type="ARBA" id="ARBA00007227"/>
    </source>
</evidence>
<keyword evidence="7" id="KW-1185">Reference proteome</keyword>
<dbReference type="PANTHER" id="PTHR46797">
    <property type="entry name" value="HTH-TYPE TRANSCRIPTIONAL REGULATOR"/>
    <property type="match status" value="1"/>
</dbReference>
<dbReference type="PATRIC" id="fig|1747903.4.peg.3888"/>
<evidence type="ECO:0000256" key="2">
    <source>
        <dbReference type="ARBA" id="ARBA00023015"/>
    </source>
</evidence>
<dbReference type="CDD" id="cd00093">
    <property type="entry name" value="HTH_XRE"/>
    <property type="match status" value="1"/>
</dbReference>
<dbReference type="GO" id="GO:0003677">
    <property type="term" value="F:DNA binding"/>
    <property type="evidence" value="ECO:0007669"/>
    <property type="project" value="UniProtKB-KW"/>
</dbReference>
<dbReference type="Pfam" id="PF01381">
    <property type="entry name" value="HTH_3"/>
    <property type="match status" value="1"/>
</dbReference>
<dbReference type="Pfam" id="PF09856">
    <property type="entry name" value="ScfRs"/>
    <property type="match status" value="1"/>
</dbReference>
<comment type="caution">
    <text evidence="6">The sequence shown here is derived from an EMBL/GenBank/DDBJ whole genome shotgun (WGS) entry which is preliminary data.</text>
</comment>
<dbReference type="InterPro" id="IPR018653">
    <property type="entry name" value="ScfR_C"/>
</dbReference>
<dbReference type="STRING" id="1747903.ASR47_101517"/>
<dbReference type="Gene3D" id="1.10.260.40">
    <property type="entry name" value="lambda repressor-like DNA-binding domains"/>
    <property type="match status" value="1"/>
</dbReference>
<dbReference type="Proteomes" id="UP000092713">
    <property type="component" value="Unassembled WGS sequence"/>
</dbReference>
<dbReference type="AlphaFoldDB" id="A0A1A7C7G5"/>
<dbReference type="InterPro" id="IPR010359">
    <property type="entry name" value="IrrE_HExxH"/>
</dbReference>
<feature type="domain" description="HTH cro/C1-type" evidence="5">
    <location>
        <begin position="5"/>
        <end position="59"/>
    </location>
</feature>